<organism evidence="3">
    <name type="scientific">bioreactor metagenome</name>
    <dbReference type="NCBI Taxonomy" id="1076179"/>
    <lineage>
        <taxon>unclassified sequences</taxon>
        <taxon>metagenomes</taxon>
        <taxon>ecological metagenomes</taxon>
    </lineage>
</organism>
<accession>A0A645E1F2</accession>
<comment type="caution">
    <text evidence="3">The sequence shown here is derived from an EMBL/GenBank/DDBJ whole genome shotgun (WGS) entry which is preliminary data.</text>
</comment>
<dbReference type="EC" id="1.1.1.367" evidence="3"/>
<dbReference type="SUPFAM" id="SSF51735">
    <property type="entry name" value="NAD(P)-binding Rossmann-fold domains"/>
    <property type="match status" value="1"/>
</dbReference>
<evidence type="ECO:0000259" key="1">
    <source>
        <dbReference type="Pfam" id="PF01370"/>
    </source>
</evidence>
<dbReference type="InterPro" id="IPR014710">
    <property type="entry name" value="RmlC-like_jellyroll"/>
</dbReference>
<dbReference type="Pfam" id="PF14667">
    <property type="entry name" value="Polysacc_synt_C"/>
    <property type="match status" value="1"/>
</dbReference>
<protein>
    <submittedName>
        <fullName evidence="3">UDP-2-acetamido-2,6-beta-L-arabino-hexul-4-ose reductase</fullName>
        <ecNumber evidence="3">1.1.1.367</ecNumber>
    </submittedName>
</protein>
<proteinExistence type="predicted"/>
<dbReference type="InterPro" id="IPR001509">
    <property type="entry name" value="Epimerase_deHydtase"/>
</dbReference>
<feature type="domain" description="NAD-dependent epimerase/dehydratase" evidence="1">
    <location>
        <begin position="2"/>
        <end position="150"/>
    </location>
</feature>
<dbReference type="InterPro" id="IPR050177">
    <property type="entry name" value="Lipid_A_modif_metabolic_enz"/>
</dbReference>
<dbReference type="AlphaFoldDB" id="A0A645E1F2"/>
<dbReference type="SUPFAM" id="SSF51182">
    <property type="entry name" value="RmlC-like cupins"/>
    <property type="match status" value="1"/>
</dbReference>
<sequence>MEEYVKECDFVFHLAGVNRPKEQSEFMTGNFGFTSLLLDALKKYGNKAPVLISSSIQAEQDNPYGQSKKAGEDLIFQYGRENGVEVYVYRLPNVFGKWCRPNYNSAVATFCHNIAHGLPIQVNDPNVQMKLVYVDDVVASFIDKLKNGKSEKEGFEYVEPVHTIRLGEIVNLIEQFKESRHTLQIPDMRDGFTKKLYSTYLSYLPEDQFSYLLKMNVDQRGSFTEFLKSPERGQVSVNISKPGITKGNHWHHTKNEKFLVVSGTGVIRFRKIDTEEIIEYYVSGEKLEVVDIPVGYTHNIENLGTTDMVTVMWVNEIFDKERPDTFFLEV</sequence>
<dbReference type="PANTHER" id="PTHR43245">
    <property type="entry name" value="BIFUNCTIONAL POLYMYXIN RESISTANCE PROTEIN ARNA"/>
    <property type="match status" value="1"/>
</dbReference>
<dbReference type="GO" id="GO:0016491">
    <property type="term" value="F:oxidoreductase activity"/>
    <property type="evidence" value="ECO:0007669"/>
    <property type="project" value="UniProtKB-KW"/>
</dbReference>
<dbReference type="PANTHER" id="PTHR43245:SF55">
    <property type="entry name" value="NAD(P)-BINDING DOMAIN-CONTAINING PROTEIN"/>
    <property type="match status" value="1"/>
</dbReference>
<evidence type="ECO:0000259" key="2">
    <source>
        <dbReference type="Pfam" id="PF14667"/>
    </source>
</evidence>
<dbReference type="CDD" id="cd07007">
    <property type="entry name" value="cupin_CapF-like_C"/>
    <property type="match status" value="1"/>
</dbReference>
<dbReference type="Gene3D" id="3.40.50.720">
    <property type="entry name" value="NAD(P)-binding Rossmann-like Domain"/>
    <property type="match status" value="1"/>
</dbReference>
<reference evidence="3" key="1">
    <citation type="submission" date="2019-08" db="EMBL/GenBank/DDBJ databases">
        <authorList>
            <person name="Kucharzyk K."/>
            <person name="Murdoch R.W."/>
            <person name="Higgins S."/>
            <person name="Loffler F."/>
        </authorList>
    </citation>
    <scope>NUCLEOTIDE SEQUENCE</scope>
</reference>
<dbReference type="Pfam" id="PF01370">
    <property type="entry name" value="Epimerase"/>
    <property type="match status" value="1"/>
</dbReference>
<dbReference type="InterPro" id="IPR011051">
    <property type="entry name" value="RmlC_Cupin_sf"/>
</dbReference>
<evidence type="ECO:0000313" key="3">
    <source>
        <dbReference type="EMBL" id="MPM95379.1"/>
    </source>
</evidence>
<dbReference type="InterPro" id="IPR036291">
    <property type="entry name" value="NAD(P)-bd_dom_sf"/>
</dbReference>
<feature type="domain" description="Capsular polysaccharide assembling protein CapF C-terminal" evidence="2">
    <location>
        <begin position="217"/>
        <end position="326"/>
    </location>
</feature>
<dbReference type="EMBL" id="VSSQ01041884">
    <property type="protein sequence ID" value="MPM95379.1"/>
    <property type="molecule type" value="Genomic_DNA"/>
</dbReference>
<dbReference type="Gene3D" id="2.60.120.10">
    <property type="entry name" value="Jelly Rolls"/>
    <property type="match status" value="1"/>
</dbReference>
<dbReference type="InterPro" id="IPR029303">
    <property type="entry name" value="CapF_C"/>
</dbReference>
<name>A0A645E1F2_9ZZZZ</name>
<keyword evidence="3" id="KW-0560">Oxidoreductase</keyword>
<gene>
    <name evidence="3" type="primary">wbjC_21</name>
    <name evidence="3" type="ORF">SDC9_142533</name>
</gene>